<dbReference type="HOGENOM" id="CLU_1555020_0_0_1"/>
<keyword evidence="1" id="KW-0472">Membrane</keyword>
<dbReference type="Proteomes" id="UP000008177">
    <property type="component" value="Unplaced contigs"/>
</dbReference>
<evidence type="ECO:0000313" key="2">
    <source>
        <dbReference type="EMBL" id="CCD34469.1"/>
    </source>
</evidence>
<sequence length="172" mass="19014">MWMHHLVTKLPQGPWIATIREMGNCMATPLWFMILLVLCGYALTIGHHFYFSSLDKIAAGSPLRRQGPISFGAIFTQAAMGAIYDQHSLTLFKRDSFSLFKVDSFPFNGLDYFFALKSTPTGFFIVELLAHAKLVVLLALYSWLVATVPSATLSVVLGISIESQPAKVPTSI</sequence>
<organism evidence="2 3">
    <name type="scientific">Botryotinia fuckeliana (strain T4)</name>
    <name type="common">Noble rot fungus</name>
    <name type="synonym">Botrytis cinerea</name>
    <dbReference type="NCBI Taxonomy" id="999810"/>
    <lineage>
        <taxon>Eukaryota</taxon>
        <taxon>Fungi</taxon>
        <taxon>Dikarya</taxon>
        <taxon>Ascomycota</taxon>
        <taxon>Pezizomycotina</taxon>
        <taxon>Leotiomycetes</taxon>
        <taxon>Helotiales</taxon>
        <taxon>Sclerotiniaceae</taxon>
        <taxon>Botrytis</taxon>
    </lineage>
</organism>
<evidence type="ECO:0000256" key="1">
    <source>
        <dbReference type="SAM" id="Phobius"/>
    </source>
</evidence>
<dbReference type="AlphaFoldDB" id="G2YB78"/>
<protein>
    <submittedName>
        <fullName evidence="2">Uncharacterized protein</fullName>
    </submittedName>
</protein>
<proteinExistence type="predicted"/>
<gene>
    <name evidence="2" type="ORF">BofuT4_P102640.1</name>
</gene>
<keyword evidence="1" id="KW-0812">Transmembrane</keyword>
<reference evidence="3" key="1">
    <citation type="journal article" date="2011" name="PLoS Genet.">
        <title>Genomic analysis of the necrotrophic fungal pathogens Sclerotinia sclerotiorum and Botrytis cinerea.</title>
        <authorList>
            <person name="Amselem J."/>
            <person name="Cuomo C.A."/>
            <person name="van Kan J.A."/>
            <person name="Viaud M."/>
            <person name="Benito E.P."/>
            <person name="Couloux A."/>
            <person name="Coutinho P.M."/>
            <person name="de Vries R.P."/>
            <person name="Dyer P.S."/>
            <person name="Fillinger S."/>
            <person name="Fournier E."/>
            <person name="Gout L."/>
            <person name="Hahn M."/>
            <person name="Kohn L."/>
            <person name="Lapalu N."/>
            <person name="Plummer K.M."/>
            <person name="Pradier J.M."/>
            <person name="Quevillon E."/>
            <person name="Sharon A."/>
            <person name="Simon A."/>
            <person name="ten Have A."/>
            <person name="Tudzynski B."/>
            <person name="Tudzynski P."/>
            <person name="Wincker P."/>
            <person name="Andrew M."/>
            <person name="Anthouard V."/>
            <person name="Beever R.E."/>
            <person name="Beffa R."/>
            <person name="Benoit I."/>
            <person name="Bouzid O."/>
            <person name="Brault B."/>
            <person name="Chen Z."/>
            <person name="Choquer M."/>
            <person name="Collemare J."/>
            <person name="Cotton P."/>
            <person name="Danchin E.G."/>
            <person name="Da Silva C."/>
            <person name="Gautier A."/>
            <person name="Giraud C."/>
            <person name="Giraud T."/>
            <person name="Gonzalez C."/>
            <person name="Grossetete S."/>
            <person name="Guldener U."/>
            <person name="Henrissat B."/>
            <person name="Howlett B.J."/>
            <person name="Kodira C."/>
            <person name="Kretschmer M."/>
            <person name="Lappartient A."/>
            <person name="Leroch M."/>
            <person name="Levis C."/>
            <person name="Mauceli E."/>
            <person name="Neuveglise C."/>
            <person name="Oeser B."/>
            <person name="Pearson M."/>
            <person name="Poulain J."/>
            <person name="Poussereau N."/>
            <person name="Quesneville H."/>
            <person name="Rascle C."/>
            <person name="Schumacher J."/>
            <person name="Segurens B."/>
            <person name="Sexton A."/>
            <person name="Silva E."/>
            <person name="Sirven C."/>
            <person name="Soanes D.M."/>
            <person name="Talbot N.J."/>
            <person name="Templeton M."/>
            <person name="Yandava C."/>
            <person name="Yarden O."/>
            <person name="Zeng Q."/>
            <person name="Rollins J.A."/>
            <person name="Lebrun M.H."/>
            <person name="Dickman M."/>
        </authorList>
    </citation>
    <scope>NUCLEOTIDE SEQUENCE [LARGE SCALE GENOMIC DNA]</scope>
    <source>
        <strain evidence="3">T4</strain>
    </source>
</reference>
<dbReference type="EMBL" id="FQ790310">
    <property type="protein sequence ID" value="CCD34469.1"/>
    <property type="molecule type" value="Genomic_DNA"/>
</dbReference>
<dbReference type="InParanoid" id="G2YB78"/>
<keyword evidence="1" id="KW-1133">Transmembrane helix</keyword>
<feature type="transmembrane region" description="Helical" evidence="1">
    <location>
        <begin position="30"/>
        <end position="50"/>
    </location>
</feature>
<dbReference type="STRING" id="999810.G2YB78"/>
<name>G2YB78_BOTF4</name>
<accession>G2YB78</accession>
<evidence type="ECO:0000313" key="3">
    <source>
        <dbReference type="Proteomes" id="UP000008177"/>
    </source>
</evidence>